<dbReference type="InterPro" id="IPR022775">
    <property type="entry name" value="AP_mu_sigma_su"/>
</dbReference>
<dbReference type="GO" id="GO:0016192">
    <property type="term" value="P:vesicle-mediated transport"/>
    <property type="evidence" value="ECO:0007669"/>
    <property type="project" value="InterPro"/>
</dbReference>
<feature type="non-terminal residue" evidence="7">
    <location>
        <position position="186"/>
    </location>
</feature>
<keyword evidence="8" id="KW-1185">Reference proteome</keyword>
<gene>
    <name evidence="7" type="ORF">EVOR1521_LOCUS8563</name>
</gene>
<comment type="subcellular location">
    <subcellularLocation>
        <location evidence="1">Endomembrane system</location>
    </subcellularLocation>
</comment>
<dbReference type="SUPFAM" id="SSF64356">
    <property type="entry name" value="SNARE-like"/>
    <property type="match status" value="1"/>
</dbReference>
<reference evidence="7" key="1">
    <citation type="submission" date="2023-08" db="EMBL/GenBank/DDBJ databases">
        <authorList>
            <person name="Chen Y."/>
            <person name="Shah S."/>
            <person name="Dougan E. K."/>
            <person name="Thang M."/>
            <person name="Chan C."/>
        </authorList>
    </citation>
    <scope>NUCLEOTIDE SEQUENCE</scope>
</reference>
<dbReference type="InterPro" id="IPR000804">
    <property type="entry name" value="Clathrin_sm-chain_CS"/>
</dbReference>
<sequence>CEASGPPEAMIKFILMVNKQGQTRLAQYYDFLSVRERVTLEGELIRKCLSRSESQCSFVEYRDYRVVYRRYASLYFIAGRPDSVLSVRVRPMRRPWNGTALQDICWTAKYTEAAAVQYWLDAQELSVEEVGQKPQRERFCSLQEERLFDLFLFFCGAGAGRLRVDAVVSVSSQGAPNHLQFSSHMG</sequence>
<dbReference type="InterPro" id="IPR011012">
    <property type="entry name" value="Longin-like_dom_sf"/>
</dbReference>
<dbReference type="GO" id="GO:0030117">
    <property type="term" value="C:membrane coat"/>
    <property type="evidence" value="ECO:0007669"/>
    <property type="project" value="InterPro"/>
</dbReference>
<name>A0AA36I6P4_9DINO</name>
<evidence type="ECO:0000259" key="6">
    <source>
        <dbReference type="Pfam" id="PF01217"/>
    </source>
</evidence>
<organism evidence="7 8">
    <name type="scientific">Effrenium voratum</name>
    <dbReference type="NCBI Taxonomy" id="2562239"/>
    <lineage>
        <taxon>Eukaryota</taxon>
        <taxon>Sar</taxon>
        <taxon>Alveolata</taxon>
        <taxon>Dinophyceae</taxon>
        <taxon>Suessiales</taxon>
        <taxon>Symbiodiniaceae</taxon>
        <taxon>Effrenium</taxon>
    </lineage>
</organism>
<comment type="caution">
    <text evidence="7">The sequence shown here is derived from an EMBL/GenBank/DDBJ whole genome shotgun (WGS) entry which is preliminary data.</text>
</comment>
<dbReference type="InterPro" id="IPR016635">
    <property type="entry name" value="AP_complex_ssu"/>
</dbReference>
<keyword evidence="5" id="KW-0472">Membrane</keyword>
<comment type="similarity">
    <text evidence="2">Belongs to the adaptor complexes small subunit family.</text>
</comment>
<keyword evidence="4" id="KW-0653">Protein transport</keyword>
<feature type="domain" description="AP complex mu/sigma subunit" evidence="6">
    <location>
        <begin position="10"/>
        <end position="78"/>
    </location>
</feature>
<dbReference type="Gene3D" id="3.30.450.60">
    <property type="match status" value="1"/>
</dbReference>
<dbReference type="PANTHER" id="PTHR11753">
    <property type="entry name" value="ADAPTOR COMPLEXES SMALL SUBUNIT FAMILY"/>
    <property type="match status" value="1"/>
</dbReference>
<dbReference type="GO" id="GO:0012505">
    <property type="term" value="C:endomembrane system"/>
    <property type="evidence" value="ECO:0007669"/>
    <property type="project" value="UniProtKB-SubCell"/>
</dbReference>
<dbReference type="PROSITE" id="PS00989">
    <property type="entry name" value="CLAT_ADAPTOR_S"/>
    <property type="match status" value="1"/>
</dbReference>
<proteinExistence type="inferred from homology"/>
<evidence type="ECO:0000256" key="1">
    <source>
        <dbReference type="ARBA" id="ARBA00004308"/>
    </source>
</evidence>
<evidence type="ECO:0000256" key="3">
    <source>
        <dbReference type="ARBA" id="ARBA00022448"/>
    </source>
</evidence>
<protein>
    <recommendedName>
        <fullName evidence="6">AP complex mu/sigma subunit domain-containing protein</fullName>
    </recommendedName>
</protein>
<keyword evidence="3" id="KW-0813">Transport</keyword>
<dbReference type="AlphaFoldDB" id="A0AA36I6P4"/>
<dbReference type="Pfam" id="PF01217">
    <property type="entry name" value="Clat_adaptor_s"/>
    <property type="match status" value="1"/>
</dbReference>
<evidence type="ECO:0000256" key="4">
    <source>
        <dbReference type="ARBA" id="ARBA00022927"/>
    </source>
</evidence>
<dbReference type="GO" id="GO:0006886">
    <property type="term" value="P:intracellular protein transport"/>
    <property type="evidence" value="ECO:0007669"/>
    <property type="project" value="InterPro"/>
</dbReference>
<dbReference type="Proteomes" id="UP001178507">
    <property type="component" value="Unassembled WGS sequence"/>
</dbReference>
<evidence type="ECO:0000313" key="8">
    <source>
        <dbReference type="Proteomes" id="UP001178507"/>
    </source>
</evidence>
<evidence type="ECO:0000256" key="2">
    <source>
        <dbReference type="ARBA" id="ARBA00006972"/>
    </source>
</evidence>
<accession>A0AA36I6P4</accession>
<evidence type="ECO:0000313" key="7">
    <source>
        <dbReference type="EMBL" id="CAJ1380674.1"/>
    </source>
</evidence>
<evidence type="ECO:0000256" key="5">
    <source>
        <dbReference type="ARBA" id="ARBA00023136"/>
    </source>
</evidence>
<dbReference type="EMBL" id="CAUJNA010000735">
    <property type="protein sequence ID" value="CAJ1380674.1"/>
    <property type="molecule type" value="Genomic_DNA"/>
</dbReference>